<dbReference type="SUPFAM" id="SSF103481">
    <property type="entry name" value="Multidrug resistance efflux transporter EmrE"/>
    <property type="match status" value="2"/>
</dbReference>
<comment type="subcellular location">
    <subcellularLocation>
        <location evidence="1">Membrane</location>
        <topology evidence="1">Multi-pass membrane protein</topology>
    </subcellularLocation>
</comment>
<feature type="transmembrane region" description="Helical" evidence="6">
    <location>
        <begin position="112"/>
        <end position="131"/>
    </location>
</feature>
<dbReference type="InterPro" id="IPR037185">
    <property type="entry name" value="EmrE-like"/>
</dbReference>
<keyword evidence="4 6" id="KW-1133">Transmembrane helix</keyword>
<keyword evidence="9" id="KW-1185">Reference proteome</keyword>
<feature type="transmembrane region" description="Helical" evidence="6">
    <location>
        <begin position="137"/>
        <end position="158"/>
    </location>
</feature>
<evidence type="ECO:0000256" key="2">
    <source>
        <dbReference type="ARBA" id="ARBA00009853"/>
    </source>
</evidence>
<evidence type="ECO:0000256" key="1">
    <source>
        <dbReference type="ARBA" id="ARBA00004141"/>
    </source>
</evidence>
<keyword evidence="5 6" id="KW-0472">Membrane</keyword>
<dbReference type="GO" id="GO:0016020">
    <property type="term" value="C:membrane"/>
    <property type="evidence" value="ECO:0007669"/>
    <property type="project" value="UniProtKB-SubCell"/>
</dbReference>
<dbReference type="Proteomes" id="UP000199302">
    <property type="component" value="Unassembled WGS sequence"/>
</dbReference>
<evidence type="ECO:0000313" key="9">
    <source>
        <dbReference type="Proteomes" id="UP000199302"/>
    </source>
</evidence>
<reference evidence="8 9" key="1">
    <citation type="submission" date="2016-10" db="EMBL/GenBank/DDBJ databases">
        <authorList>
            <person name="de Groot N.N."/>
        </authorList>
    </citation>
    <scope>NUCLEOTIDE SEQUENCE [LARGE SCALE GENOMIC DNA]</scope>
    <source>
        <strain evidence="9">KMM 9023,NRIC 0796,JCM 17311,KCTC 23692</strain>
    </source>
</reference>
<gene>
    <name evidence="8" type="ORF">SAMN04515673_101310</name>
</gene>
<sequence length="286" mass="30767">MLLTGLCFVAVNVLVKFLGPRVPAPQAAFLRFLFGLVFLLPMWPVLRDLRPTARQWRLIAGRGVVHTGAVTLWFFAMTRIPLADVNAMNYMTPIYVTIGAALFLGETLATRRIIAIGVALVGALIILRPGFREIGPGHMAMLGSSVFFGASFLSGKLLADDLSPAVVVAALSLAVTIGMAPLAIMVWQPVTLHDGLLLFAVASCATLGHYTMTRAFKLAPVTITQPVTFLQLVWATLFGVFLFHEAVDGFVLLGGGIIIAAVSFITWREAKAKRRATTPPVPATKL</sequence>
<evidence type="ECO:0000259" key="7">
    <source>
        <dbReference type="Pfam" id="PF00892"/>
    </source>
</evidence>
<feature type="transmembrane region" description="Helical" evidence="6">
    <location>
        <begin position="58"/>
        <end position="76"/>
    </location>
</feature>
<dbReference type="AlphaFoldDB" id="A0A1I6CSW5"/>
<feature type="transmembrane region" description="Helical" evidence="6">
    <location>
        <begin position="223"/>
        <end position="243"/>
    </location>
</feature>
<dbReference type="PANTHER" id="PTHR22911">
    <property type="entry name" value="ACYL-MALONYL CONDENSING ENZYME-RELATED"/>
    <property type="match status" value="1"/>
</dbReference>
<feature type="transmembrane region" description="Helical" evidence="6">
    <location>
        <begin position="25"/>
        <end position="46"/>
    </location>
</feature>
<evidence type="ECO:0000256" key="5">
    <source>
        <dbReference type="ARBA" id="ARBA00023136"/>
    </source>
</evidence>
<keyword evidence="3 6" id="KW-0812">Transmembrane</keyword>
<evidence type="ECO:0000256" key="4">
    <source>
        <dbReference type="ARBA" id="ARBA00022989"/>
    </source>
</evidence>
<feature type="transmembrane region" description="Helical" evidence="6">
    <location>
        <begin position="88"/>
        <end position="105"/>
    </location>
</feature>
<dbReference type="STRING" id="871652.SAMN04515673_101310"/>
<accession>A0A1I6CSW5</accession>
<evidence type="ECO:0000256" key="3">
    <source>
        <dbReference type="ARBA" id="ARBA00022692"/>
    </source>
</evidence>
<feature type="transmembrane region" description="Helical" evidence="6">
    <location>
        <begin position="249"/>
        <end position="267"/>
    </location>
</feature>
<feature type="domain" description="EamA" evidence="7">
    <location>
        <begin position="1"/>
        <end position="127"/>
    </location>
</feature>
<evidence type="ECO:0000256" key="6">
    <source>
        <dbReference type="SAM" id="Phobius"/>
    </source>
</evidence>
<comment type="similarity">
    <text evidence="2">Belongs to the drug/metabolite transporter (DMT) superfamily. 10 TMS drug/metabolite exporter (DME) (TC 2.A.7.3) family.</text>
</comment>
<dbReference type="Pfam" id="PF00892">
    <property type="entry name" value="EamA"/>
    <property type="match status" value="2"/>
</dbReference>
<proteinExistence type="inferred from homology"/>
<evidence type="ECO:0000313" key="8">
    <source>
        <dbReference type="EMBL" id="SFQ96249.1"/>
    </source>
</evidence>
<feature type="transmembrane region" description="Helical" evidence="6">
    <location>
        <begin position="192"/>
        <end position="211"/>
    </location>
</feature>
<dbReference type="InterPro" id="IPR000620">
    <property type="entry name" value="EamA_dom"/>
</dbReference>
<name>A0A1I6CSW5_9RHOB</name>
<dbReference type="EMBL" id="FOYI01000001">
    <property type="protein sequence ID" value="SFQ96249.1"/>
    <property type="molecule type" value="Genomic_DNA"/>
</dbReference>
<dbReference type="OrthoDB" id="7374604at2"/>
<organism evidence="8 9">
    <name type="scientific">Poseidonocella sedimentorum</name>
    <dbReference type="NCBI Taxonomy" id="871652"/>
    <lineage>
        <taxon>Bacteria</taxon>
        <taxon>Pseudomonadati</taxon>
        <taxon>Pseudomonadota</taxon>
        <taxon>Alphaproteobacteria</taxon>
        <taxon>Rhodobacterales</taxon>
        <taxon>Roseobacteraceae</taxon>
        <taxon>Poseidonocella</taxon>
    </lineage>
</organism>
<dbReference type="Gene3D" id="1.10.3730.20">
    <property type="match status" value="1"/>
</dbReference>
<dbReference type="PANTHER" id="PTHR22911:SF6">
    <property type="entry name" value="SOLUTE CARRIER FAMILY 35 MEMBER G1"/>
    <property type="match status" value="1"/>
</dbReference>
<feature type="transmembrane region" description="Helical" evidence="6">
    <location>
        <begin position="165"/>
        <end position="186"/>
    </location>
</feature>
<feature type="domain" description="EamA" evidence="7">
    <location>
        <begin position="137"/>
        <end position="266"/>
    </location>
</feature>
<protein>
    <submittedName>
        <fullName evidence="8">Threonine/homoserine efflux transporter RhtA</fullName>
    </submittedName>
</protein>